<comment type="caution">
    <text evidence="1">The sequence shown here is derived from an EMBL/GenBank/DDBJ whole genome shotgun (WGS) entry which is preliminary data.</text>
</comment>
<dbReference type="RefSeq" id="WP_209875394.1">
    <property type="nucleotide sequence ID" value="NZ_JAGGLV010000011.1"/>
</dbReference>
<reference evidence="1 2" key="1">
    <citation type="submission" date="2021-03" db="EMBL/GenBank/DDBJ databases">
        <title>Genomic Encyclopedia of Type Strains, Phase IV (KMG-IV): sequencing the most valuable type-strain genomes for metagenomic binning, comparative biology and taxonomic classification.</title>
        <authorList>
            <person name="Goeker M."/>
        </authorList>
    </citation>
    <scope>NUCLEOTIDE SEQUENCE [LARGE SCALE GENOMIC DNA]</scope>
    <source>
        <strain evidence="1 2">DSM 101953</strain>
    </source>
</reference>
<dbReference type="Proteomes" id="UP000773462">
    <property type="component" value="Unassembled WGS sequence"/>
</dbReference>
<organism evidence="1 2">
    <name type="scientific">Paenibacillus silagei</name>
    <dbReference type="NCBI Taxonomy" id="1670801"/>
    <lineage>
        <taxon>Bacteria</taxon>
        <taxon>Bacillati</taxon>
        <taxon>Bacillota</taxon>
        <taxon>Bacilli</taxon>
        <taxon>Bacillales</taxon>
        <taxon>Paenibacillaceae</taxon>
        <taxon>Paenibacillus</taxon>
    </lineage>
</organism>
<name>A0ABS4NTM4_9BACL</name>
<evidence type="ECO:0000313" key="2">
    <source>
        <dbReference type="Proteomes" id="UP000773462"/>
    </source>
</evidence>
<evidence type="ECO:0000313" key="1">
    <source>
        <dbReference type="EMBL" id="MBP2113396.1"/>
    </source>
</evidence>
<dbReference type="EMBL" id="JAGGLV010000011">
    <property type="protein sequence ID" value="MBP2113396.1"/>
    <property type="molecule type" value="Genomic_DNA"/>
</dbReference>
<sequence>MKKIKILLLIIVLMACALGAAGFKIFIDKTTSEVEAYLLENRGYYPNDIYEIYTQIGKAPLVSTTVIFEDDRSSRYLYRKENGKIYQYSRAPVHGVYDGTKRYKHIEE</sequence>
<dbReference type="PROSITE" id="PS51257">
    <property type="entry name" value="PROKAR_LIPOPROTEIN"/>
    <property type="match status" value="1"/>
</dbReference>
<gene>
    <name evidence="1" type="ORF">J2Z70_003556</name>
</gene>
<protein>
    <recommendedName>
        <fullName evidence="3">DUF3139 domain-containing protein</fullName>
    </recommendedName>
</protein>
<keyword evidence="2" id="KW-1185">Reference proteome</keyword>
<evidence type="ECO:0008006" key="3">
    <source>
        <dbReference type="Google" id="ProtNLM"/>
    </source>
</evidence>
<proteinExistence type="predicted"/>
<accession>A0ABS4NTM4</accession>